<evidence type="ECO:0000256" key="9">
    <source>
        <dbReference type="RuleBase" id="RU361157"/>
    </source>
</evidence>
<evidence type="ECO:0000256" key="2">
    <source>
        <dbReference type="ARBA" id="ARBA00007783"/>
    </source>
</evidence>
<gene>
    <name evidence="11" type="ORF">BET01_00330</name>
</gene>
<dbReference type="GO" id="GO:0043190">
    <property type="term" value="C:ATP-binding cassette (ABC) transporter complex"/>
    <property type="evidence" value="ECO:0007669"/>
    <property type="project" value="InterPro"/>
</dbReference>
<comment type="similarity">
    <text evidence="2 9">Belongs to the ABC-2 integral membrane protein family.</text>
</comment>
<dbReference type="OrthoDB" id="9786910at2"/>
<evidence type="ECO:0000256" key="5">
    <source>
        <dbReference type="ARBA" id="ARBA00022519"/>
    </source>
</evidence>
<keyword evidence="6 9" id="KW-0812">Transmembrane</keyword>
<feature type="transmembrane region" description="Helical" evidence="9">
    <location>
        <begin position="110"/>
        <end position="132"/>
    </location>
</feature>
<feature type="transmembrane region" description="Helical" evidence="9">
    <location>
        <begin position="33"/>
        <end position="55"/>
    </location>
</feature>
<dbReference type="GO" id="GO:0140359">
    <property type="term" value="F:ABC-type transporter activity"/>
    <property type="evidence" value="ECO:0007669"/>
    <property type="project" value="InterPro"/>
</dbReference>
<evidence type="ECO:0000256" key="3">
    <source>
        <dbReference type="ARBA" id="ARBA00022448"/>
    </source>
</evidence>
<accession>A0A419TBI9</accession>
<evidence type="ECO:0000256" key="7">
    <source>
        <dbReference type="ARBA" id="ARBA00022989"/>
    </source>
</evidence>
<keyword evidence="7 9" id="KW-1133">Transmembrane helix</keyword>
<feature type="transmembrane region" description="Helical" evidence="9">
    <location>
        <begin position="173"/>
        <end position="191"/>
    </location>
</feature>
<proteinExistence type="inferred from homology"/>
<dbReference type="InterPro" id="IPR047817">
    <property type="entry name" value="ABC2_TM_bact-type"/>
</dbReference>
<dbReference type="Pfam" id="PF01061">
    <property type="entry name" value="ABC2_membrane"/>
    <property type="match status" value="1"/>
</dbReference>
<reference evidence="11 12" key="1">
    <citation type="submission" date="2016-08" db="EMBL/GenBank/DDBJ databases">
        <title>A new outlook on sporulation: Clostridium algidixylanolyticum.</title>
        <authorList>
            <person name="Poppleton D.I."/>
            <person name="Gribaldo S."/>
        </authorList>
    </citation>
    <scope>NUCLEOTIDE SEQUENCE [LARGE SCALE GENOMIC DNA]</scope>
    <source>
        <strain evidence="11 12">SPL73</strain>
    </source>
</reference>
<evidence type="ECO:0000313" key="11">
    <source>
        <dbReference type="EMBL" id="RKD34846.1"/>
    </source>
</evidence>
<name>A0A419TBI9_9FIRM</name>
<evidence type="ECO:0000256" key="6">
    <source>
        <dbReference type="ARBA" id="ARBA00022692"/>
    </source>
</evidence>
<dbReference type="Proteomes" id="UP000284277">
    <property type="component" value="Unassembled WGS sequence"/>
</dbReference>
<feature type="transmembrane region" description="Helical" evidence="9">
    <location>
        <begin position="229"/>
        <end position="247"/>
    </location>
</feature>
<evidence type="ECO:0000256" key="4">
    <source>
        <dbReference type="ARBA" id="ARBA00022475"/>
    </source>
</evidence>
<evidence type="ECO:0000256" key="1">
    <source>
        <dbReference type="ARBA" id="ARBA00004429"/>
    </source>
</evidence>
<dbReference type="PROSITE" id="PS51012">
    <property type="entry name" value="ABC_TM2"/>
    <property type="match status" value="1"/>
</dbReference>
<comment type="subcellular location">
    <subcellularLocation>
        <location evidence="1">Cell inner membrane</location>
        <topology evidence="1">Multi-pass membrane protein</topology>
    </subcellularLocation>
    <subcellularLocation>
        <location evidence="9">Cell membrane</location>
        <topology evidence="9">Multi-pass membrane protein</topology>
    </subcellularLocation>
</comment>
<dbReference type="EMBL" id="MCIA01000001">
    <property type="protein sequence ID" value="RKD34846.1"/>
    <property type="molecule type" value="Genomic_DNA"/>
</dbReference>
<comment type="caution">
    <text evidence="11">The sequence shown here is derived from an EMBL/GenBank/DDBJ whole genome shotgun (WGS) entry which is preliminary data.</text>
</comment>
<evidence type="ECO:0000259" key="10">
    <source>
        <dbReference type="PROSITE" id="PS51012"/>
    </source>
</evidence>
<dbReference type="GO" id="GO:0015920">
    <property type="term" value="P:lipopolysaccharide transport"/>
    <property type="evidence" value="ECO:0007669"/>
    <property type="project" value="TreeGrafter"/>
</dbReference>
<sequence length="258" mass="29920">MNRVAELWAYREMITSLVRKDLRGRYKGSVLGFMWTFINPLLQLVVYTIVFSTILKSGIENFYMFLFVALVPWIFFSSALTTGATCIISSKDMVNKIYFPREVLPISYVTSSFVNMLFSFIVIFFIILFSGIGINGKALLYLPIVMAVEYLLALGITMLTSALTVYFRDLEHILGIITMAWMYLTPIMYNVDIIPERLLPIFYLNPMTPIIIAYRQILYYREVPRMSTLLHGFLLGLLFLSIGWFSFSRLQRKFAEEL</sequence>
<dbReference type="PANTHER" id="PTHR30413:SF8">
    <property type="entry name" value="TRANSPORT PERMEASE PROTEIN"/>
    <property type="match status" value="1"/>
</dbReference>
<keyword evidence="3 9" id="KW-0813">Transport</keyword>
<feature type="domain" description="ABC transmembrane type-2" evidence="10">
    <location>
        <begin position="31"/>
        <end position="250"/>
    </location>
</feature>
<protein>
    <recommendedName>
        <fullName evidence="9">Transport permease protein</fullName>
    </recommendedName>
</protein>
<dbReference type="PANTHER" id="PTHR30413">
    <property type="entry name" value="INNER MEMBRANE TRANSPORT PERMEASE"/>
    <property type="match status" value="1"/>
</dbReference>
<organism evidence="11 12">
    <name type="scientific">Lacrimispora algidixylanolytica</name>
    <dbReference type="NCBI Taxonomy" id="94868"/>
    <lineage>
        <taxon>Bacteria</taxon>
        <taxon>Bacillati</taxon>
        <taxon>Bacillota</taxon>
        <taxon>Clostridia</taxon>
        <taxon>Lachnospirales</taxon>
        <taxon>Lachnospiraceae</taxon>
        <taxon>Lacrimispora</taxon>
    </lineage>
</organism>
<feature type="transmembrane region" description="Helical" evidence="9">
    <location>
        <begin position="62"/>
        <end position="90"/>
    </location>
</feature>
<dbReference type="InterPro" id="IPR013525">
    <property type="entry name" value="ABC2_TM"/>
</dbReference>
<evidence type="ECO:0000256" key="8">
    <source>
        <dbReference type="ARBA" id="ARBA00023136"/>
    </source>
</evidence>
<keyword evidence="12" id="KW-1185">Reference proteome</keyword>
<dbReference type="InterPro" id="IPR000412">
    <property type="entry name" value="ABC_2_transport"/>
</dbReference>
<feature type="transmembrane region" description="Helical" evidence="9">
    <location>
        <begin position="139"/>
        <end position="167"/>
    </location>
</feature>
<dbReference type="RefSeq" id="WP_120194779.1">
    <property type="nucleotide sequence ID" value="NZ_MCIA01000001.1"/>
</dbReference>
<keyword evidence="4 9" id="KW-1003">Cell membrane</keyword>
<keyword evidence="5" id="KW-0997">Cell inner membrane</keyword>
<dbReference type="AlphaFoldDB" id="A0A419TBI9"/>
<keyword evidence="8 9" id="KW-0472">Membrane</keyword>
<dbReference type="PRINTS" id="PR00164">
    <property type="entry name" value="ABC2TRNSPORT"/>
</dbReference>
<evidence type="ECO:0000313" key="12">
    <source>
        <dbReference type="Proteomes" id="UP000284277"/>
    </source>
</evidence>